<comment type="subcellular location">
    <subcellularLocation>
        <location evidence="1">Cell membrane</location>
        <topology evidence="1">Multi-pass membrane protein</topology>
    </subcellularLocation>
</comment>
<reference evidence="9 10" key="1">
    <citation type="journal article" date="2018" name="Environ. Microbiol.">
        <title>Novel energy conservation strategies and behaviour of Pelotomaculum schinkii driving syntrophic propionate catabolism.</title>
        <authorList>
            <person name="Hidalgo-Ahumada C.A.P."/>
            <person name="Nobu M.K."/>
            <person name="Narihiro T."/>
            <person name="Tamaki H."/>
            <person name="Liu W.T."/>
            <person name="Kamagata Y."/>
            <person name="Stams A.J.M."/>
            <person name="Imachi H."/>
            <person name="Sousa D.Z."/>
        </authorList>
    </citation>
    <scope>NUCLEOTIDE SEQUENCE [LARGE SCALE GENOMIC DNA]</scope>
    <source>
        <strain evidence="9 10">MGP</strain>
    </source>
</reference>
<feature type="domain" description="EamA" evidence="8">
    <location>
        <begin position="155"/>
        <end position="286"/>
    </location>
</feature>
<dbReference type="GO" id="GO:0005886">
    <property type="term" value="C:plasma membrane"/>
    <property type="evidence" value="ECO:0007669"/>
    <property type="project" value="UniProtKB-SubCell"/>
</dbReference>
<comment type="similarity">
    <text evidence="2">Belongs to the EamA transporter family.</text>
</comment>
<feature type="transmembrane region" description="Helical" evidence="7">
    <location>
        <begin position="44"/>
        <end position="62"/>
    </location>
</feature>
<feature type="transmembrane region" description="Helical" evidence="7">
    <location>
        <begin position="215"/>
        <end position="233"/>
    </location>
</feature>
<dbReference type="Pfam" id="PF00892">
    <property type="entry name" value="EamA"/>
    <property type="match status" value="2"/>
</dbReference>
<evidence type="ECO:0000256" key="3">
    <source>
        <dbReference type="ARBA" id="ARBA00022475"/>
    </source>
</evidence>
<dbReference type="SUPFAM" id="SSF103481">
    <property type="entry name" value="Multidrug resistance efflux transporter EmrE"/>
    <property type="match status" value="2"/>
</dbReference>
<evidence type="ECO:0000256" key="5">
    <source>
        <dbReference type="ARBA" id="ARBA00022989"/>
    </source>
</evidence>
<feature type="transmembrane region" description="Helical" evidence="7">
    <location>
        <begin position="127"/>
        <end position="146"/>
    </location>
</feature>
<dbReference type="PANTHER" id="PTHR42920:SF5">
    <property type="entry name" value="EAMA DOMAIN-CONTAINING PROTEIN"/>
    <property type="match status" value="1"/>
</dbReference>
<evidence type="ECO:0000256" key="4">
    <source>
        <dbReference type="ARBA" id="ARBA00022692"/>
    </source>
</evidence>
<evidence type="ECO:0000313" key="9">
    <source>
        <dbReference type="EMBL" id="TEB13001.1"/>
    </source>
</evidence>
<feature type="transmembrane region" description="Helical" evidence="7">
    <location>
        <begin position="158"/>
        <end position="178"/>
    </location>
</feature>
<feature type="transmembrane region" description="Helical" evidence="7">
    <location>
        <begin position="183"/>
        <end position="203"/>
    </location>
</feature>
<dbReference type="PANTHER" id="PTHR42920">
    <property type="entry name" value="OS03G0707200 PROTEIN-RELATED"/>
    <property type="match status" value="1"/>
</dbReference>
<comment type="caution">
    <text evidence="9">The sequence shown here is derived from an EMBL/GenBank/DDBJ whole genome shotgun (WGS) entry which is preliminary data.</text>
</comment>
<evidence type="ECO:0000256" key="2">
    <source>
        <dbReference type="ARBA" id="ARBA00007362"/>
    </source>
</evidence>
<feature type="transmembrane region" description="Helical" evidence="7">
    <location>
        <begin position="97"/>
        <end position="120"/>
    </location>
</feature>
<dbReference type="Proteomes" id="UP000297597">
    <property type="component" value="Unassembled WGS sequence"/>
</dbReference>
<name>A0A4Y7RVR7_9FIRM</name>
<evidence type="ECO:0000256" key="1">
    <source>
        <dbReference type="ARBA" id="ARBA00004651"/>
    </source>
</evidence>
<feature type="domain" description="EamA" evidence="8">
    <location>
        <begin position="16"/>
        <end position="144"/>
    </location>
</feature>
<dbReference type="EMBL" id="QFFZ01000004">
    <property type="protein sequence ID" value="TEB13001.1"/>
    <property type="molecule type" value="Genomic_DNA"/>
</dbReference>
<evidence type="ECO:0000313" key="10">
    <source>
        <dbReference type="Proteomes" id="UP000297597"/>
    </source>
</evidence>
<proteinExistence type="inferred from homology"/>
<keyword evidence="5 7" id="KW-1133">Transmembrane helix</keyword>
<organism evidence="9 10">
    <name type="scientific">Pelotomaculum propionicicum</name>
    <dbReference type="NCBI Taxonomy" id="258475"/>
    <lineage>
        <taxon>Bacteria</taxon>
        <taxon>Bacillati</taxon>
        <taxon>Bacillota</taxon>
        <taxon>Clostridia</taxon>
        <taxon>Eubacteriales</taxon>
        <taxon>Desulfotomaculaceae</taxon>
        <taxon>Pelotomaculum</taxon>
    </lineage>
</organism>
<keyword evidence="10" id="KW-1185">Reference proteome</keyword>
<dbReference type="InterPro" id="IPR000620">
    <property type="entry name" value="EamA_dom"/>
</dbReference>
<evidence type="ECO:0000256" key="7">
    <source>
        <dbReference type="SAM" id="Phobius"/>
    </source>
</evidence>
<dbReference type="InterPro" id="IPR051258">
    <property type="entry name" value="Diverse_Substrate_Transporter"/>
</dbReference>
<feature type="transmembrane region" description="Helical" evidence="7">
    <location>
        <begin position="74"/>
        <end position="91"/>
    </location>
</feature>
<dbReference type="InterPro" id="IPR037185">
    <property type="entry name" value="EmrE-like"/>
</dbReference>
<gene>
    <name evidence="9" type="ORF">Pmgp_00639</name>
</gene>
<protein>
    <recommendedName>
        <fullName evidence="8">EamA domain-containing protein</fullName>
    </recommendedName>
</protein>
<keyword evidence="4 7" id="KW-0812">Transmembrane</keyword>
<evidence type="ECO:0000256" key="6">
    <source>
        <dbReference type="ARBA" id="ARBA00023136"/>
    </source>
</evidence>
<dbReference type="RefSeq" id="WP_243119709.1">
    <property type="nucleotide sequence ID" value="NZ_QFFZ01000004.1"/>
</dbReference>
<evidence type="ECO:0000259" key="8">
    <source>
        <dbReference type="Pfam" id="PF00892"/>
    </source>
</evidence>
<keyword evidence="6 7" id="KW-0472">Membrane</keyword>
<sequence length="293" mass="31514">MYNDLDHQTRKRQILADLALLGVAFIWGITFTVVKVALNGIGPYYFLGLRFFAAFIFLALVYARHWRLVNKQSILAGVTIGIFLFGGYAFQTVGLKYTSAASAGFITGMSVVLVPLIVILTSRRLPGPTNLIGAGSAAVGLAALTLQDNLTFSNGDTLVFFCAVSFALHIILVGRYVLRFDPIALTIIQIGTVAVASLIGALTLEEIPQVLNREVWVALIITAIPATALAFMIQNRVQCHTSPNHTAIIFTTEPVFAALYACIPGGEVLSARQWAGCLLIIVGMLVAELKSDA</sequence>
<keyword evidence="3" id="KW-1003">Cell membrane</keyword>
<dbReference type="AlphaFoldDB" id="A0A4Y7RVR7"/>
<feature type="transmembrane region" description="Helical" evidence="7">
    <location>
        <begin position="18"/>
        <end position="38"/>
    </location>
</feature>
<accession>A0A4Y7RVR7</accession>